<dbReference type="PANTHER" id="PTHR24171">
    <property type="entry name" value="ANKYRIN REPEAT DOMAIN-CONTAINING PROTEIN 39-RELATED"/>
    <property type="match status" value="1"/>
</dbReference>
<evidence type="ECO:0000256" key="3">
    <source>
        <dbReference type="PROSITE-ProRule" id="PRU00023"/>
    </source>
</evidence>
<gene>
    <name evidence="4" type="ORF">CYMTET_36593</name>
</gene>
<dbReference type="GO" id="GO:0085020">
    <property type="term" value="P:protein K6-linked ubiquitination"/>
    <property type="evidence" value="ECO:0007669"/>
    <property type="project" value="TreeGrafter"/>
</dbReference>
<name>A0AAE0CI07_9CHLO</name>
<feature type="repeat" description="ANK" evidence="3">
    <location>
        <begin position="261"/>
        <end position="293"/>
    </location>
</feature>
<feature type="repeat" description="ANK" evidence="3">
    <location>
        <begin position="1"/>
        <end position="33"/>
    </location>
</feature>
<evidence type="ECO:0000313" key="4">
    <source>
        <dbReference type="EMBL" id="KAK3254187.1"/>
    </source>
</evidence>
<feature type="repeat" description="ANK" evidence="3">
    <location>
        <begin position="165"/>
        <end position="194"/>
    </location>
</feature>
<feature type="repeat" description="ANK" evidence="3">
    <location>
        <begin position="195"/>
        <end position="227"/>
    </location>
</feature>
<keyword evidence="1" id="KW-0677">Repeat</keyword>
<keyword evidence="2 3" id="KW-0040">ANK repeat</keyword>
<dbReference type="InterPro" id="IPR002110">
    <property type="entry name" value="Ankyrin_rpt"/>
</dbReference>
<evidence type="ECO:0008006" key="6">
    <source>
        <dbReference type="Google" id="ProtNLM"/>
    </source>
</evidence>
<comment type="caution">
    <text evidence="4">The sequence shown here is derived from an EMBL/GenBank/DDBJ whole genome shotgun (WGS) entry which is preliminary data.</text>
</comment>
<accession>A0AAE0CI07</accession>
<evidence type="ECO:0000313" key="5">
    <source>
        <dbReference type="Proteomes" id="UP001190700"/>
    </source>
</evidence>
<reference evidence="4 5" key="1">
    <citation type="journal article" date="2015" name="Genome Biol. Evol.">
        <title>Comparative Genomics of a Bacterivorous Green Alga Reveals Evolutionary Causalities and Consequences of Phago-Mixotrophic Mode of Nutrition.</title>
        <authorList>
            <person name="Burns J.A."/>
            <person name="Paasch A."/>
            <person name="Narechania A."/>
            <person name="Kim E."/>
        </authorList>
    </citation>
    <scope>NUCLEOTIDE SEQUENCE [LARGE SCALE GENOMIC DNA]</scope>
    <source>
        <strain evidence="4 5">PLY_AMNH</strain>
    </source>
</reference>
<proteinExistence type="predicted"/>
<dbReference type="Gene3D" id="1.25.40.20">
    <property type="entry name" value="Ankyrin repeat-containing domain"/>
    <property type="match status" value="4"/>
</dbReference>
<evidence type="ECO:0000256" key="2">
    <source>
        <dbReference type="ARBA" id="ARBA00023043"/>
    </source>
</evidence>
<keyword evidence="5" id="KW-1185">Reference proteome</keyword>
<dbReference type="InterPro" id="IPR036770">
    <property type="entry name" value="Ankyrin_rpt-contain_sf"/>
</dbReference>
<dbReference type="Pfam" id="PF00023">
    <property type="entry name" value="Ank"/>
    <property type="match status" value="1"/>
</dbReference>
<sequence length="386" mass="41865">TKSKVVHNAVENGDEETLRLLIEHGADLDAPDETGHAPIHHAALSNQPVRPMPLVDLSLPLALRLDRLPLPWLTSLPLAHWLDLSPLPLVHLLPPLCLCSTSTLETLGTYLVKLLLELGADKHVASAGQYYALHMAAYKGHGEVVQILAQAGCDLDMRAGLVQCTALHLAAQEEWDGVVGMLLEEGANPDVCDIDGCTVLHWASEKGRVDVVDLLLEAGANANALDEDNWTPLHLAVQHTHEEVTNALLMADADTNIQTKWGHTPLHWAAMYGIEGLVQLLLDHNASTTTLSKTAKLPRDIAIQNNHDAVLALLDGKVQWWSNEQVQKTVADDKTQCRAPGSAPEAEPAAHPAKVIGVAERFRVSGSISSARFRLVSHHLAVARYN</sequence>
<dbReference type="SMART" id="SM00248">
    <property type="entry name" value="ANK"/>
    <property type="match status" value="7"/>
</dbReference>
<feature type="repeat" description="ANK" evidence="3">
    <location>
        <begin position="228"/>
        <end position="260"/>
    </location>
</feature>
<dbReference type="SUPFAM" id="SSF48403">
    <property type="entry name" value="Ankyrin repeat"/>
    <property type="match status" value="2"/>
</dbReference>
<organism evidence="4 5">
    <name type="scientific">Cymbomonas tetramitiformis</name>
    <dbReference type="NCBI Taxonomy" id="36881"/>
    <lineage>
        <taxon>Eukaryota</taxon>
        <taxon>Viridiplantae</taxon>
        <taxon>Chlorophyta</taxon>
        <taxon>Pyramimonadophyceae</taxon>
        <taxon>Pyramimonadales</taxon>
        <taxon>Pyramimonadaceae</taxon>
        <taxon>Cymbomonas</taxon>
    </lineage>
</organism>
<protein>
    <recommendedName>
        <fullName evidence="6">Ankyrin</fullName>
    </recommendedName>
</protein>
<dbReference type="Pfam" id="PF13637">
    <property type="entry name" value="Ank_4"/>
    <property type="match status" value="2"/>
</dbReference>
<feature type="repeat" description="ANK" evidence="3">
    <location>
        <begin position="128"/>
        <end position="160"/>
    </location>
</feature>
<dbReference type="PROSITE" id="PS50088">
    <property type="entry name" value="ANK_REPEAT"/>
    <property type="match status" value="6"/>
</dbReference>
<dbReference type="AlphaFoldDB" id="A0AAE0CI07"/>
<feature type="non-terminal residue" evidence="4">
    <location>
        <position position="1"/>
    </location>
</feature>
<dbReference type="GO" id="GO:0004842">
    <property type="term" value="F:ubiquitin-protein transferase activity"/>
    <property type="evidence" value="ECO:0007669"/>
    <property type="project" value="TreeGrafter"/>
</dbReference>
<dbReference type="Proteomes" id="UP001190700">
    <property type="component" value="Unassembled WGS sequence"/>
</dbReference>
<dbReference type="EMBL" id="LGRX02023989">
    <property type="protein sequence ID" value="KAK3254187.1"/>
    <property type="molecule type" value="Genomic_DNA"/>
</dbReference>
<evidence type="ECO:0000256" key="1">
    <source>
        <dbReference type="ARBA" id="ARBA00022737"/>
    </source>
</evidence>
<dbReference type="Pfam" id="PF12796">
    <property type="entry name" value="Ank_2"/>
    <property type="match status" value="1"/>
</dbReference>
<dbReference type="PROSITE" id="PS50297">
    <property type="entry name" value="ANK_REP_REGION"/>
    <property type="match status" value="5"/>
</dbReference>